<dbReference type="EMBL" id="JBHSHC010000153">
    <property type="protein sequence ID" value="MFC4769995.1"/>
    <property type="molecule type" value="Genomic_DNA"/>
</dbReference>
<feature type="domain" description="Glycosyltransferase 2-like" evidence="2">
    <location>
        <begin position="37"/>
        <end position="99"/>
    </location>
</feature>
<dbReference type="Pfam" id="PF00535">
    <property type="entry name" value="Glycos_transf_2"/>
    <property type="match status" value="1"/>
</dbReference>
<dbReference type="Gene3D" id="3.90.550.10">
    <property type="entry name" value="Spore Coat Polysaccharide Biosynthesis Protein SpsA, Chain A"/>
    <property type="match status" value="1"/>
</dbReference>
<evidence type="ECO:0000256" key="1">
    <source>
        <dbReference type="SAM" id="Phobius"/>
    </source>
</evidence>
<dbReference type="SUPFAM" id="SSF53448">
    <property type="entry name" value="Nucleotide-diphospho-sugar transferases"/>
    <property type="match status" value="1"/>
</dbReference>
<dbReference type="RefSeq" id="WP_380029153.1">
    <property type="nucleotide sequence ID" value="NZ_JBHSHC010000153.1"/>
</dbReference>
<comment type="caution">
    <text evidence="3">The sequence shown here is derived from an EMBL/GenBank/DDBJ whole genome shotgun (WGS) entry which is preliminary data.</text>
</comment>
<gene>
    <name evidence="3" type="ORF">ACFO8Q_22165</name>
</gene>
<accession>A0ABV9Q7H9</accession>
<feature type="transmembrane region" description="Helical" evidence="1">
    <location>
        <begin position="6"/>
        <end position="26"/>
    </location>
</feature>
<organism evidence="3 4">
    <name type="scientific">Effusibacillus consociatus</name>
    <dbReference type="NCBI Taxonomy" id="1117041"/>
    <lineage>
        <taxon>Bacteria</taxon>
        <taxon>Bacillati</taxon>
        <taxon>Bacillota</taxon>
        <taxon>Bacilli</taxon>
        <taxon>Bacillales</taxon>
        <taxon>Alicyclobacillaceae</taxon>
        <taxon>Effusibacillus</taxon>
    </lineage>
</organism>
<name>A0ABV9Q7H9_9BACL</name>
<proteinExistence type="predicted"/>
<reference evidence="4" key="1">
    <citation type="journal article" date="2019" name="Int. J. Syst. Evol. Microbiol.">
        <title>The Global Catalogue of Microorganisms (GCM) 10K type strain sequencing project: providing services to taxonomists for standard genome sequencing and annotation.</title>
        <authorList>
            <consortium name="The Broad Institute Genomics Platform"/>
            <consortium name="The Broad Institute Genome Sequencing Center for Infectious Disease"/>
            <person name="Wu L."/>
            <person name="Ma J."/>
        </authorList>
    </citation>
    <scope>NUCLEOTIDE SEQUENCE [LARGE SCALE GENOMIC DNA]</scope>
    <source>
        <strain evidence="4">WYCCWR 12678</strain>
    </source>
</reference>
<keyword evidence="1" id="KW-0812">Transmembrane</keyword>
<keyword evidence="3" id="KW-0808">Transferase</keyword>
<dbReference type="InterPro" id="IPR001173">
    <property type="entry name" value="Glyco_trans_2-like"/>
</dbReference>
<keyword evidence="1" id="KW-0472">Membrane</keyword>
<evidence type="ECO:0000259" key="2">
    <source>
        <dbReference type="Pfam" id="PF00535"/>
    </source>
</evidence>
<evidence type="ECO:0000313" key="4">
    <source>
        <dbReference type="Proteomes" id="UP001596002"/>
    </source>
</evidence>
<sequence length="143" mass="16444">MLALLIWALATYGLIVALFNLFRYFYVRSSLEGGITLVLIVCNAEAYIEGILRGIAYKAFLSRKELRIVVVDTGSQDATRKIVGRMQERDPRIEFVETEAEFDVELIRHLWSHNGSDSPYVLFDLRRWKNPRKIIPSLARIVG</sequence>
<keyword evidence="3" id="KW-0328">Glycosyltransferase</keyword>
<protein>
    <submittedName>
        <fullName evidence="3">Glycosyltransferase</fullName>
        <ecNumber evidence="3">2.4.-.-</ecNumber>
    </submittedName>
</protein>
<dbReference type="GO" id="GO:0016757">
    <property type="term" value="F:glycosyltransferase activity"/>
    <property type="evidence" value="ECO:0007669"/>
    <property type="project" value="UniProtKB-KW"/>
</dbReference>
<dbReference type="EC" id="2.4.-.-" evidence="3"/>
<evidence type="ECO:0000313" key="3">
    <source>
        <dbReference type="EMBL" id="MFC4769995.1"/>
    </source>
</evidence>
<dbReference type="Proteomes" id="UP001596002">
    <property type="component" value="Unassembled WGS sequence"/>
</dbReference>
<keyword evidence="4" id="KW-1185">Reference proteome</keyword>
<keyword evidence="1" id="KW-1133">Transmembrane helix</keyword>
<dbReference type="InterPro" id="IPR029044">
    <property type="entry name" value="Nucleotide-diphossugar_trans"/>
</dbReference>